<dbReference type="CDD" id="cd02440">
    <property type="entry name" value="AdoMet_MTases"/>
    <property type="match status" value="1"/>
</dbReference>
<keyword evidence="3" id="KW-1185">Reference proteome</keyword>
<evidence type="ECO:0000313" key="2">
    <source>
        <dbReference type="EMBL" id="QDU84265.1"/>
    </source>
</evidence>
<evidence type="ECO:0000313" key="3">
    <source>
        <dbReference type="Proteomes" id="UP000319342"/>
    </source>
</evidence>
<dbReference type="Pfam" id="PF13649">
    <property type="entry name" value="Methyltransf_25"/>
    <property type="match status" value="1"/>
</dbReference>
<feature type="domain" description="Methyltransferase" evidence="1">
    <location>
        <begin position="74"/>
        <end position="166"/>
    </location>
</feature>
<protein>
    <submittedName>
        <fullName evidence="2">Mg-protoporphyrin IX methyl transferase</fullName>
    </submittedName>
</protein>
<reference evidence="2 3" key="1">
    <citation type="submission" date="2019-02" db="EMBL/GenBank/DDBJ databases">
        <title>Deep-cultivation of Planctomycetes and their phenomic and genomic characterization uncovers novel biology.</title>
        <authorList>
            <person name="Wiegand S."/>
            <person name="Jogler M."/>
            <person name="Boedeker C."/>
            <person name="Pinto D."/>
            <person name="Vollmers J."/>
            <person name="Rivas-Marin E."/>
            <person name="Kohn T."/>
            <person name="Peeters S.H."/>
            <person name="Heuer A."/>
            <person name="Rast P."/>
            <person name="Oberbeckmann S."/>
            <person name="Bunk B."/>
            <person name="Jeske O."/>
            <person name="Meyerdierks A."/>
            <person name="Storesund J.E."/>
            <person name="Kallscheuer N."/>
            <person name="Luecker S."/>
            <person name="Lage O.M."/>
            <person name="Pohl T."/>
            <person name="Merkel B.J."/>
            <person name="Hornburger P."/>
            <person name="Mueller R.-W."/>
            <person name="Bruemmer F."/>
            <person name="Labrenz M."/>
            <person name="Spormann A.M."/>
            <person name="Op den Camp H."/>
            <person name="Overmann J."/>
            <person name="Amann R."/>
            <person name="Jetten M.S.M."/>
            <person name="Mascher T."/>
            <person name="Medema M.H."/>
            <person name="Devos D.P."/>
            <person name="Kaster A.-K."/>
            <person name="Ovreas L."/>
            <person name="Rohde M."/>
            <person name="Galperin M.Y."/>
            <person name="Jogler C."/>
        </authorList>
    </citation>
    <scope>NUCLEOTIDE SEQUENCE [LARGE SCALE GENOMIC DNA]</scope>
    <source>
        <strain evidence="2 3">Pla163</strain>
    </source>
</reference>
<evidence type="ECO:0000259" key="1">
    <source>
        <dbReference type="Pfam" id="PF13649"/>
    </source>
</evidence>
<dbReference type="EMBL" id="CP036290">
    <property type="protein sequence ID" value="QDU84265.1"/>
    <property type="molecule type" value="Genomic_DNA"/>
</dbReference>
<accession>A0A518CYG6</accession>
<dbReference type="RefSeq" id="WP_145185492.1">
    <property type="nucleotide sequence ID" value="NZ_CP036290.1"/>
</dbReference>
<gene>
    <name evidence="2" type="ORF">Pla163_13720</name>
</gene>
<organism evidence="2 3">
    <name type="scientific">Rohdeia mirabilis</name>
    <dbReference type="NCBI Taxonomy" id="2528008"/>
    <lineage>
        <taxon>Bacteria</taxon>
        <taxon>Pseudomonadati</taxon>
        <taxon>Planctomycetota</taxon>
        <taxon>Planctomycetia</taxon>
        <taxon>Planctomycetia incertae sedis</taxon>
        <taxon>Rohdeia</taxon>
    </lineage>
</organism>
<name>A0A518CYG6_9BACT</name>
<dbReference type="OrthoDB" id="9804312at2"/>
<keyword evidence="2" id="KW-0808">Transferase</keyword>
<dbReference type="Gene3D" id="3.40.50.150">
    <property type="entry name" value="Vaccinia Virus protein VP39"/>
    <property type="match status" value="1"/>
</dbReference>
<dbReference type="AlphaFoldDB" id="A0A518CYG6"/>
<dbReference type="GO" id="GO:0016740">
    <property type="term" value="F:transferase activity"/>
    <property type="evidence" value="ECO:0007669"/>
    <property type="project" value="UniProtKB-KW"/>
</dbReference>
<sequence>MSDRRSTARELAHEALRRDEALAWFEELYALERAGAAAVPWADECANPLLVDWLDGALEGLPAAPGSVPARRALVVGTGFGDDAAELARRGYAVTAFDVAPSAIDRAVQRFPEAAIDWRVADLFDAPDAWNGAFDLVVEVNTLQVLPPDLRARAFAPLAGFVADGGLLFVACRARESDEAPGAMPWPLVPIELAGFERAGLGSLAQVDLVDDEDPPVRRLVALFGRASLDRQLEEHGVRT</sequence>
<dbReference type="SUPFAM" id="SSF53335">
    <property type="entry name" value="S-adenosyl-L-methionine-dependent methyltransferases"/>
    <property type="match status" value="1"/>
</dbReference>
<dbReference type="Proteomes" id="UP000319342">
    <property type="component" value="Chromosome"/>
</dbReference>
<dbReference type="InterPro" id="IPR041698">
    <property type="entry name" value="Methyltransf_25"/>
</dbReference>
<dbReference type="InterPro" id="IPR029063">
    <property type="entry name" value="SAM-dependent_MTases_sf"/>
</dbReference>
<proteinExistence type="predicted"/>